<protein>
    <recommendedName>
        <fullName evidence="1">Immunity MXAN-0049 protein domain-containing protein</fullName>
    </recommendedName>
</protein>
<gene>
    <name evidence="2" type="ORF">BHC49_07560</name>
</gene>
<sequence>MVYELRLSNDYPESYWFDYEQGSVELLDLLQHKEIKINDSLLFKVKKKVSEKRLLSFDFCSSCGFIIISPRLANLLANNKDFLKDVQLLDANVIINSQKHSGFKALNILRMLPCIDVNKSDSKPLLTDLPDSPIWFTKIVFKQNIVEDFCMARCLESEEHIVISDKLRQFFIENEVKGIDL</sequence>
<dbReference type="RefSeq" id="WP_100137595.1">
    <property type="nucleotide sequence ID" value="NZ_MEIS01000109.1"/>
</dbReference>
<dbReference type="EMBL" id="MEIS01000109">
    <property type="protein sequence ID" value="PIT54857.1"/>
    <property type="molecule type" value="Genomic_DNA"/>
</dbReference>
<name>A0A2N9XXR2_9NEIS</name>
<evidence type="ECO:0000313" key="2">
    <source>
        <dbReference type="EMBL" id="PIT54857.1"/>
    </source>
</evidence>
<accession>A0A2N9XXR2</accession>
<proteinExistence type="predicted"/>
<evidence type="ECO:0000313" key="3">
    <source>
        <dbReference type="Proteomes" id="UP000229434"/>
    </source>
</evidence>
<feature type="domain" description="Immunity MXAN-0049 protein" evidence="1">
    <location>
        <begin position="45"/>
        <end position="180"/>
    </location>
</feature>
<dbReference type="InterPro" id="IPR012433">
    <property type="entry name" value="Imm11"/>
</dbReference>
<dbReference type="Proteomes" id="UP000229434">
    <property type="component" value="Unassembled WGS sequence"/>
</dbReference>
<reference evidence="2 3" key="1">
    <citation type="journal article" date="2017" name="MBio">
        <title>Type VI secretion-mediated competition in the bee gut microbiome.</title>
        <authorList>
            <person name="Steele M.I."/>
            <person name="Kwong W.K."/>
            <person name="Powell J.E."/>
            <person name="Whiteley M."/>
            <person name="Moran N.A."/>
        </authorList>
    </citation>
    <scope>NUCLEOTIDE SEQUENCE [LARGE SCALE GENOMIC DNA]</scope>
    <source>
        <strain evidence="2 3">Nev3CBA3</strain>
    </source>
</reference>
<comment type="caution">
    <text evidence="2">The sequence shown here is derived from an EMBL/GenBank/DDBJ whole genome shotgun (WGS) entry which is preliminary data.</text>
</comment>
<dbReference type="Pfam" id="PF07791">
    <property type="entry name" value="Imm11"/>
    <property type="match status" value="1"/>
</dbReference>
<organism evidence="2 3">
    <name type="scientific">Snodgrassella alvi</name>
    <dbReference type="NCBI Taxonomy" id="1196083"/>
    <lineage>
        <taxon>Bacteria</taxon>
        <taxon>Pseudomonadati</taxon>
        <taxon>Pseudomonadota</taxon>
        <taxon>Betaproteobacteria</taxon>
        <taxon>Neisseriales</taxon>
        <taxon>Neisseriaceae</taxon>
        <taxon>Snodgrassella</taxon>
    </lineage>
</organism>
<evidence type="ECO:0000259" key="1">
    <source>
        <dbReference type="Pfam" id="PF07791"/>
    </source>
</evidence>
<dbReference type="AlphaFoldDB" id="A0A2N9XXR2"/>